<dbReference type="RefSeq" id="XP_025595736.1">
    <property type="nucleotide sequence ID" value="XM_025740684.1"/>
</dbReference>
<dbReference type="GO" id="GO:0006749">
    <property type="term" value="P:glutathione metabolic process"/>
    <property type="evidence" value="ECO:0007669"/>
    <property type="project" value="TreeGrafter"/>
</dbReference>
<dbReference type="GeneID" id="37268230"/>
<reference evidence="7 8" key="1">
    <citation type="journal article" date="2018" name="Mol. Biol. Evol.">
        <title>Broad Genomic Sampling Reveals a Smut Pathogenic Ancestry of the Fungal Clade Ustilaginomycotina.</title>
        <authorList>
            <person name="Kijpornyongpan T."/>
            <person name="Mondo S.J."/>
            <person name="Barry K."/>
            <person name="Sandor L."/>
            <person name="Lee J."/>
            <person name="Lipzen A."/>
            <person name="Pangilinan J."/>
            <person name="LaButti K."/>
            <person name="Hainaut M."/>
            <person name="Henrissat B."/>
            <person name="Grigoriev I.V."/>
            <person name="Spatafora J.W."/>
            <person name="Aime M.C."/>
        </authorList>
    </citation>
    <scope>NUCLEOTIDE SEQUENCE [LARGE SCALE GENOMIC DNA]</scope>
    <source>
        <strain evidence="7 8">MCA 4186</strain>
    </source>
</reference>
<dbReference type="GO" id="GO:0004364">
    <property type="term" value="F:glutathione transferase activity"/>
    <property type="evidence" value="ECO:0007669"/>
    <property type="project" value="UniProtKB-UniRule"/>
</dbReference>
<evidence type="ECO:0000256" key="5">
    <source>
        <dbReference type="PIRSR" id="PIRSR006386-1"/>
    </source>
</evidence>
<evidence type="ECO:0000313" key="7">
    <source>
        <dbReference type="EMBL" id="PWN95457.1"/>
    </source>
</evidence>
<feature type="active site" description="Nucleophile" evidence="5">
    <location>
        <position position="14"/>
    </location>
</feature>
<keyword evidence="8" id="KW-1185">Reference proteome</keyword>
<evidence type="ECO:0000256" key="3">
    <source>
        <dbReference type="ARBA" id="ARBA00047960"/>
    </source>
</evidence>
<dbReference type="PANTHER" id="PTHR42943">
    <property type="entry name" value="GLUTATHIONE S-TRANSFERASE KAPPA"/>
    <property type="match status" value="1"/>
</dbReference>
<dbReference type="GO" id="GO:0005739">
    <property type="term" value="C:mitochondrion"/>
    <property type="evidence" value="ECO:0007669"/>
    <property type="project" value="TreeGrafter"/>
</dbReference>
<organism evidence="7 8">
    <name type="scientific">Tilletiopsis washingtonensis</name>
    <dbReference type="NCBI Taxonomy" id="58919"/>
    <lineage>
        <taxon>Eukaryota</taxon>
        <taxon>Fungi</taxon>
        <taxon>Dikarya</taxon>
        <taxon>Basidiomycota</taxon>
        <taxon>Ustilaginomycotina</taxon>
        <taxon>Exobasidiomycetes</taxon>
        <taxon>Entylomatales</taxon>
        <taxon>Entylomatales incertae sedis</taxon>
        <taxon>Tilletiopsis</taxon>
    </lineage>
</organism>
<dbReference type="OrthoDB" id="4664297at2759"/>
<dbReference type="InterPro" id="IPR014440">
    <property type="entry name" value="HCCAis_GSTk"/>
</dbReference>
<comment type="similarity">
    <text evidence="1 4">Belongs to the GST superfamily. Kappa family.</text>
</comment>
<sequence>MPKNHITFYFDVISPWAQVGFRVLQRYVDIWDAEVAWKPLNLGRVMQISGNKPPITVQNKGRWMNEDMSRAEVFYGLKLRMPTGFPVNTQYAQCVLRALQDAGIESAPFQKATAALMEALWTHDLPVQTADDVRKILEPANVAKKEMLEEALKQAEKKESRDRLTAESKQAVEEGMFGAPWFVVKRASDGETARFFGSDRFEQIAAFLHKDYKGPFANDSRPKL</sequence>
<evidence type="ECO:0000256" key="1">
    <source>
        <dbReference type="ARBA" id="ARBA00006494"/>
    </source>
</evidence>
<evidence type="ECO:0000313" key="8">
    <source>
        <dbReference type="Proteomes" id="UP000245946"/>
    </source>
</evidence>
<name>A0A316Z103_9BASI</name>
<gene>
    <name evidence="7" type="ORF">FA09DRAFT_312120</name>
</gene>
<dbReference type="EMBL" id="KZ819304">
    <property type="protein sequence ID" value="PWN95457.1"/>
    <property type="molecule type" value="Genomic_DNA"/>
</dbReference>
<dbReference type="GO" id="GO:0004602">
    <property type="term" value="F:glutathione peroxidase activity"/>
    <property type="evidence" value="ECO:0007669"/>
    <property type="project" value="TreeGrafter"/>
</dbReference>
<dbReference type="FunFam" id="3.40.30.10:FF:000096">
    <property type="entry name" value="Glutathione S-transferase kappa"/>
    <property type="match status" value="1"/>
</dbReference>
<dbReference type="PIRSF" id="PIRSF006386">
    <property type="entry name" value="HCCAis_GSTk"/>
    <property type="match status" value="1"/>
</dbReference>
<dbReference type="EC" id="2.5.1.18" evidence="4"/>
<dbReference type="PANTHER" id="PTHR42943:SF2">
    <property type="entry name" value="GLUTATHIONE S-TRANSFERASE KAPPA 1"/>
    <property type="match status" value="1"/>
</dbReference>
<protein>
    <recommendedName>
        <fullName evidence="4">Glutathione S-transferase kappa</fullName>
        <ecNumber evidence="4">2.5.1.18</ecNumber>
    </recommendedName>
</protein>
<dbReference type="AlphaFoldDB" id="A0A316Z103"/>
<dbReference type="InterPro" id="IPR051924">
    <property type="entry name" value="GST_Kappa/NadH"/>
</dbReference>
<feature type="domain" description="DSBA-like thioredoxin" evidence="6">
    <location>
        <begin position="6"/>
        <end position="208"/>
    </location>
</feature>
<dbReference type="Gene3D" id="3.40.30.10">
    <property type="entry name" value="Glutaredoxin"/>
    <property type="match status" value="1"/>
</dbReference>
<accession>A0A316Z103</accession>
<dbReference type="Pfam" id="PF01323">
    <property type="entry name" value="DSBA"/>
    <property type="match status" value="1"/>
</dbReference>
<dbReference type="InterPro" id="IPR036249">
    <property type="entry name" value="Thioredoxin-like_sf"/>
</dbReference>
<dbReference type="SUPFAM" id="SSF52833">
    <property type="entry name" value="Thioredoxin-like"/>
    <property type="match status" value="1"/>
</dbReference>
<dbReference type="Proteomes" id="UP000245946">
    <property type="component" value="Unassembled WGS sequence"/>
</dbReference>
<dbReference type="GO" id="GO:0005777">
    <property type="term" value="C:peroxisome"/>
    <property type="evidence" value="ECO:0007669"/>
    <property type="project" value="TreeGrafter"/>
</dbReference>
<dbReference type="InterPro" id="IPR001853">
    <property type="entry name" value="DSBA-like_thioredoxin_dom"/>
</dbReference>
<dbReference type="STRING" id="58919.A0A316Z103"/>
<comment type="catalytic activity">
    <reaction evidence="3 4">
        <text>RX + glutathione = an S-substituted glutathione + a halide anion + H(+)</text>
        <dbReference type="Rhea" id="RHEA:16437"/>
        <dbReference type="ChEBI" id="CHEBI:15378"/>
        <dbReference type="ChEBI" id="CHEBI:16042"/>
        <dbReference type="ChEBI" id="CHEBI:17792"/>
        <dbReference type="ChEBI" id="CHEBI:57925"/>
        <dbReference type="ChEBI" id="CHEBI:90779"/>
        <dbReference type="EC" id="2.5.1.18"/>
    </reaction>
</comment>
<evidence type="ECO:0000256" key="2">
    <source>
        <dbReference type="ARBA" id="ARBA00022679"/>
    </source>
</evidence>
<evidence type="ECO:0000256" key="4">
    <source>
        <dbReference type="PIRNR" id="PIRNR006386"/>
    </source>
</evidence>
<keyword evidence="2 4" id="KW-0808">Transferase</keyword>
<evidence type="ECO:0000259" key="6">
    <source>
        <dbReference type="Pfam" id="PF01323"/>
    </source>
</evidence>
<proteinExistence type="inferred from homology"/>